<gene>
    <name evidence="1" type="primary">SETMAR</name>
    <name evidence="1" type="ORF">EVAR_6702_1</name>
</gene>
<dbReference type="OrthoDB" id="9996331at2759"/>
<name>A0A4C1TNE1_EUMVA</name>
<dbReference type="EMBL" id="BGZK01000068">
    <property type="protein sequence ID" value="GBP15061.1"/>
    <property type="molecule type" value="Genomic_DNA"/>
</dbReference>
<dbReference type="Gene3D" id="3.30.420.10">
    <property type="entry name" value="Ribonuclease H-like superfamily/Ribonuclease H"/>
    <property type="match status" value="1"/>
</dbReference>
<evidence type="ECO:0000313" key="2">
    <source>
        <dbReference type="Proteomes" id="UP000299102"/>
    </source>
</evidence>
<sequence length="170" mass="19300">MNTSSLKYQGLGNRKRVLLHHDNATPHTAKVKRDKIGGLGGIELLPHPAFSRDLAPSDYYLFRSMAKFFSGKDFEFKEDFENALRQFFVFKLKDGFNVISESPRALVCGLNSDCWNQHFHVIFKKTVCSSSLVLGCSLLKKNYMIIDSTPFKRFTSSMEAPSRITLLLLA</sequence>
<dbReference type="AlphaFoldDB" id="A0A4C1TNE1"/>
<dbReference type="PANTHER" id="PTHR46060:SF1">
    <property type="entry name" value="MARINER MOS1 TRANSPOSASE-LIKE PROTEIN"/>
    <property type="match status" value="1"/>
</dbReference>
<keyword evidence="2" id="KW-1185">Reference proteome</keyword>
<dbReference type="GO" id="GO:0008168">
    <property type="term" value="F:methyltransferase activity"/>
    <property type="evidence" value="ECO:0007669"/>
    <property type="project" value="UniProtKB-KW"/>
</dbReference>
<dbReference type="GO" id="GO:0032259">
    <property type="term" value="P:methylation"/>
    <property type="evidence" value="ECO:0007669"/>
    <property type="project" value="UniProtKB-KW"/>
</dbReference>
<proteinExistence type="predicted"/>
<keyword evidence="1" id="KW-0489">Methyltransferase</keyword>
<dbReference type="PANTHER" id="PTHR46060">
    <property type="entry name" value="MARINER MOS1 TRANSPOSASE-LIKE PROTEIN"/>
    <property type="match status" value="1"/>
</dbReference>
<evidence type="ECO:0000313" key="1">
    <source>
        <dbReference type="EMBL" id="GBP15061.1"/>
    </source>
</evidence>
<accession>A0A4C1TNE1</accession>
<dbReference type="InterPro" id="IPR036397">
    <property type="entry name" value="RNaseH_sf"/>
</dbReference>
<dbReference type="InterPro" id="IPR052709">
    <property type="entry name" value="Transposase-MT_Hybrid"/>
</dbReference>
<dbReference type="STRING" id="151549.A0A4C1TNE1"/>
<dbReference type="Proteomes" id="UP000299102">
    <property type="component" value="Unassembled WGS sequence"/>
</dbReference>
<keyword evidence="1" id="KW-0808">Transferase</keyword>
<dbReference type="GO" id="GO:0003676">
    <property type="term" value="F:nucleic acid binding"/>
    <property type="evidence" value="ECO:0007669"/>
    <property type="project" value="InterPro"/>
</dbReference>
<protein>
    <submittedName>
        <fullName evidence="1">Histone-lysine N-methyltransferase SETMAR</fullName>
    </submittedName>
</protein>
<comment type="caution">
    <text evidence="1">The sequence shown here is derived from an EMBL/GenBank/DDBJ whole genome shotgun (WGS) entry which is preliminary data.</text>
</comment>
<organism evidence="1 2">
    <name type="scientific">Eumeta variegata</name>
    <name type="common">Bagworm moth</name>
    <name type="synonym">Eumeta japonica</name>
    <dbReference type="NCBI Taxonomy" id="151549"/>
    <lineage>
        <taxon>Eukaryota</taxon>
        <taxon>Metazoa</taxon>
        <taxon>Ecdysozoa</taxon>
        <taxon>Arthropoda</taxon>
        <taxon>Hexapoda</taxon>
        <taxon>Insecta</taxon>
        <taxon>Pterygota</taxon>
        <taxon>Neoptera</taxon>
        <taxon>Endopterygota</taxon>
        <taxon>Lepidoptera</taxon>
        <taxon>Glossata</taxon>
        <taxon>Ditrysia</taxon>
        <taxon>Tineoidea</taxon>
        <taxon>Psychidae</taxon>
        <taxon>Oiketicinae</taxon>
        <taxon>Eumeta</taxon>
    </lineage>
</organism>
<reference evidence="1 2" key="1">
    <citation type="journal article" date="2019" name="Commun. Biol.">
        <title>The bagworm genome reveals a unique fibroin gene that provides high tensile strength.</title>
        <authorList>
            <person name="Kono N."/>
            <person name="Nakamura H."/>
            <person name="Ohtoshi R."/>
            <person name="Tomita M."/>
            <person name="Numata K."/>
            <person name="Arakawa K."/>
        </authorList>
    </citation>
    <scope>NUCLEOTIDE SEQUENCE [LARGE SCALE GENOMIC DNA]</scope>
</reference>